<gene>
    <name evidence="1" type="ORF">NFRAN_0067</name>
</gene>
<accession>A0A484I6M4</accession>
<keyword evidence="2" id="KW-1185">Reference proteome</keyword>
<dbReference type="EMBL" id="LR216287">
    <property type="protein sequence ID" value="VFJ12388.1"/>
    <property type="molecule type" value="Genomic_DNA"/>
</dbReference>
<dbReference type="Proteomes" id="UP000294299">
    <property type="component" value="Chromosome NFRAN"/>
</dbReference>
<sequence>MVQIDFSEEDIKNLKTILQFSKDACPVESLEGNMDNDYLDTLIDKLEKSKPDQ</sequence>
<evidence type="ECO:0000313" key="2">
    <source>
        <dbReference type="Proteomes" id="UP000294299"/>
    </source>
</evidence>
<protein>
    <submittedName>
        <fullName evidence="1">Uncharacterized protein</fullName>
    </submittedName>
</protein>
<organism evidence="1 2">
    <name type="scientific">Candidatus Nitrosocosmicus franklandianus</name>
    <dbReference type="NCBI Taxonomy" id="1798806"/>
    <lineage>
        <taxon>Archaea</taxon>
        <taxon>Nitrososphaerota</taxon>
        <taxon>Nitrososphaeria</taxon>
        <taxon>Nitrososphaerales</taxon>
        <taxon>Nitrososphaeraceae</taxon>
        <taxon>Candidatus Nitrosocosmicus</taxon>
    </lineage>
</organism>
<dbReference type="AlphaFoldDB" id="A0A484I6M4"/>
<dbReference type="OrthoDB" id="7090at2157"/>
<name>A0A484I6M4_9ARCH</name>
<evidence type="ECO:0000313" key="1">
    <source>
        <dbReference type="EMBL" id="VFJ12388.1"/>
    </source>
</evidence>
<reference evidence="1 2" key="1">
    <citation type="submission" date="2019-02" db="EMBL/GenBank/DDBJ databases">
        <authorList>
            <person name="Lehtovirta-Morley E L."/>
        </authorList>
    </citation>
    <scope>NUCLEOTIDE SEQUENCE [LARGE SCALE GENOMIC DNA]</scope>
    <source>
        <strain evidence="1">NFRAN1</strain>
    </source>
</reference>
<dbReference type="RefSeq" id="WP_172601990.1">
    <property type="nucleotide sequence ID" value="NZ_LR216287.1"/>
</dbReference>
<proteinExistence type="predicted"/>
<dbReference type="KEGG" id="nfn:NFRAN_0067"/>
<dbReference type="GeneID" id="55648700"/>